<reference evidence="2 3" key="2">
    <citation type="submission" date="2024-07" db="EMBL/GenBank/DDBJ databases">
        <authorList>
            <person name="Akdeniz Z."/>
        </authorList>
    </citation>
    <scope>NUCLEOTIDE SEQUENCE [LARGE SCALE GENOMIC DNA]</scope>
</reference>
<reference evidence="1" key="1">
    <citation type="submission" date="2023-06" db="EMBL/GenBank/DDBJ databases">
        <authorList>
            <person name="Kurt Z."/>
        </authorList>
    </citation>
    <scope>NUCLEOTIDE SEQUENCE</scope>
</reference>
<keyword evidence="3" id="KW-1185">Reference proteome</keyword>
<evidence type="ECO:0000313" key="2">
    <source>
        <dbReference type="EMBL" id="CAL6112619.1"/>
    </source>
</evidence>
<evidence type="ECO:0000313" key="3">
    <source>
        <dbReference type="Proteomes" id="UP001642409"/>
    </source>
</evidence>
<dbReference type="EMBL" id="CATOUU010000480">
    <property type="protein sequence ID" value="CAI9931309.1"/>
    <property type="molecule type" value="Genomic_DNA"/>
</dbReference>
<sequence length="122" mass="14423">MGLIIFYKSTETLQAKDMNRSQSKKESYRIKFISLKTNLSQKFNSLQAKIKCLNQLRKTYKPNRLKTKYNLFNFLFNGQQTRSTSQKRENNLAQGITFSNSKLFTYLKIQMNGKTVQKYLSR</sequence>
<comment type="caution">
    <text evidence="1">The sequence shown here is derived from an EMBL/GenBank/DDBJ whole genome shotgun (WGS) entry which is preliminary data.</text>
</comment>
<gene>
    <name evidence="1" type="ORF">HINF_LOCUS18954</name>
    <name evidence="2" type="ORF">HINF_LOCUS77125</name>
</gene>
<accession>A0AA86P6E6</accession>
<organism evidence="1">
    <name type="scientific">Hexamita inflata</name>
    <dbReference type="NCBI Taxonomy" id="28002"/>
    <lineage>
        <taxon>Eukaryota</taxon>
        <taxon>Metamonada</taxon>
        <taxon>Diplomonadida</taxon>
        <taxon>Hexamitidae</taxon>
        <taxon>Hexamitinae</taxon>
        <taxon>Hexamita</taxon>
    </lineage>
</organism>
<evidence type="ECO:0000313" key="1">
    <source>
        <dbReference type="EMBL" id="CAI9931309.1"/>
    </source>
</evidence>
<proteinExistence type="predicted"/>
<name>A0AA86P6E6_9EUKA</name>
<dbReference type="AlphaFoldDB" id="A0AA86P6E6"/>
<dbReference type="EMBL" id="CAXDID020000742">
    <property type="protein sequence ID" value="CAL6112619.1"/>
    <property type="molecule type" value="Genomic_DNA"/>
</dbReference>
<protein>
    <submittedName>
        <fullName evidence="2">Hypothetical_protein</fullName>
    </submittedName>
</protein>
<dbReference type="Proteomes" id="UP001642409">
    <property type="component" value="Unassembled WGS sequence"/>
</dbReference>